<dbReference type="AlphaFoldDB" id="A0A165LIX2"/>
<protein>
    <submittedName>
        <fullName evidence="1">Uncharacterized protein</fullName>
    </submittedName>
</protein>
<reference evidence="1 2" key="1">
    <citation type="journal article" date="2016" name="Mol. Biol. Evol.">
        <title>Comparative Genomics of Early-Diverging Mushroom-Forming Fungi Provides Insights into the Origins of Lignocellulose Decay Capabilities.</title>
        <authorList>
            <person name="Nagy L.G."/>
            <person name="Riley R."/>
            <person name="Tritt A."/>
            <person name="Adam C."/>
            <person name="Daum C."/>
            <person name="Floudas D."/>
            <person name="Sun H."/>
            <person name="Yadav J.S."/>
            <person name="Pangilinan J."/>
            <person name="Larsson K.H."/>
            <person name="Matsuura K."/>
            <person name="Barry K."/>
            <person name="Labutti K."/>
            <person name="Kuo R."/>
            <person name="Ohm R.A."/>
            <person name="Bhattacharya S.S."/>
            <person name="Shirouzu T."/>
            <person name="Yoshinaga Y."/>
            <person name="Martin F.M."/>
            <person name="Grigoriev I.V."/>
            <person name="Hibbett D.S."/>
        </authorList>
    </citation>
    <scope>NUCLEOTIDE SEQUENCE [LARGE SCALE GENOMIC DNA]</scope>
    <source>
        <strain evidence="1 2">L-15889</strain>
    </source>
</reference>
<dbReference type="Proteomes" id="UP000076727">
    <property type="component" value="Unassembled WGS sequence"/>
</dbReference>
<organism evidence="1 2">
    <name type="scientific">Daedalea quercina L-15889</name>
    <dbReference type="NCBI Taxonomy" id="1314783"/>
    <lineage>
        <taxon>Eukaryota</taxon>
        <taxon>Fungi</taxon>
        <taxon>Dikarya</taxon>
        <taxon>Basidiomycota</taxon>
        <taxon>Agaricomycotina</taxon>
        <taxon>Agaricomycetes</taxon>
        <taxon>Polyporales</taxon>
        <taxon>Fomitopsis</taxon>
    </lineage>
</organism>
<accession>A0A165LIX2</accession>
<name>A0A165LIX2_9APHY</name>
<dbReference type="OrthoDB" id="2506088at2759"/>
<proteinExistence type="predicted"/>
<sequence>LENSVYDFLAATALWTTHWFNKPKFHLFLHLALHIKRFGPAILCSTEGFESYNFVIRLRSIHSNRHAPSKDIAEAFSFLHAVRHLVSGGWYNR</sequence>
<feature type="non-terminal residue" evidence="1">
    <location>
        <position position="1"/>
    </location>
</feature>
<feature type="non-terminal residue" evidence="1">
    <location>
        <position position="93"/>
    </location>
</feature>
<dbReference type="EMBL" id="KV429127">
    <property type="protein sequence ID" value="KZT64474.1"/>
    <property type="molecule type" value="Genomic_DNA"/>
</dbReference>
<evidence type="ECO:0000313" key="2">
    <source>
        <dbReference type="Proteomes" id="UP000076727"/>
    </source>
</evidence>
<evidence type="ECO:0000313" key="1">
    <source>
        <dbReference type="EMBL" id="KZT64474.1"/>
    </source>
</evidence>
<dbReference type="STRING" id="1314783.A0A165LIX2"/>
<keyword evidence="2" id="KW-1185">Reference proteome</keyword>
<gene>
    <name evidence="1" type="ORF">DAEQUDRAFT_646865</name>
</gene>